<dbReference type="AlphaFoldDB" id="A0A1Y6C048"/>
<dbReference type="EC" id="2.4.99.23" evidence="10"/>
<reference evidence="15" key="1">
    <citation type="submission" date="2017-04" db="EMBL/GenBank/DDBJ databases">
        <authorList>
            <person name="Varghese N."/>
            <person name="Submissions S."/>
        </authorList>
    </citation>
    <scope>NUCLEOTIDE SEQUENCE [LARGE SCALE GENOMIC DNA]</scope>
    <source>
        <strain evidence="15">DSM 22618</strain>
    </source>
</reference>
<dbReference type="Proteomes" id="UP000192920">
    <property type="component" value="Unassembled WGS sequence"/>
</dbReference>
<organism evidence="14 15">
    <name type="scientific">Pseudogulbenkiania subflava DSM 22618</name>
    <dbReference type="NCBI Taxonomy" id="1123014"/>
    <lineage>
        <taxon>Bacteria</taxon>
        <taxon>Pseudomonadati</taxon>
        <taxon>Pseudomonadota</taxon>
        <taxon>Betaproteobacteria</taxon>
        <taxon>Neisseriales</taxon>
        <taxon>Chromobacteriaceae</taxon>
        <taxon>Pseudogulbenkiania</taxon>
    </lineage>
</organism>
<evidence type="ECO:0000256" key="3">
    <source>
        <dbReference type="ARBA" id="ARBA00022475"/>
    </source>
</evidence>
<dbReference type="GO" id="GO:0008713">
    <property type="term" value="F:ADP-heptose-lipopolysaccharide heptosyltransferase activity"/>
    <property type="evidence" value="ECO:0007669"/>
    <property type="project" value="TreeGrafter"/>
</dbReference>
<proteinExistence type="inferred from homology"/>
<sequence>MPPMMNVLIVRTSSMGDLIHTWPAVTDLLAHYPNLRLAWLAEENFADIAALHPGVRAVIPIAWRRWRKSLLSPSTWAEMRVFREQLRARHWDLVLDAQGLVKSALPAKLARAPLAGYGWSSIREPLASLFYDKKHRVSRQLSAIERNRRLFGLAFGYEPEGVPDFGVHAGPRAGWLLPGDYAVLLHATSRASKEWQEERWVQLADTLARQDGMVAVLPWGSAKEKERAERLAGKMHAAVVAPKLTLKQASGLLGHAAAVVGVDTGLTHMANALSVPLVAIYTDTDPARTGVVEGPRAVNLGNAGQCPAVDEVLAALARVRSAA</sequence>
<keyword evidence="6 14" id="KW-0808">Transferase</keyword>
<evidence type="ECO:0000256" key="9">
    <source>
        <dbReference type="ARBA" id="ARBA00043995"/>
    </source>
</evidence>
<evidence type="ECO:0000256" key="8">
    <source>
        <dbReference type="ARBA" id="ARBA00023136"/>
    </source>
</evidence>
<keyword evidence="5" id="KW-0328">Glycosyltransferase</keyword>
<dbReference type="InterPro" id="IPR011908">
    <property type="entry name" value="LipoPS_heptosylTferase-I"/>
</dbReference>
<protein>
    <recommendedName>
        <fullName evidence="11">Lipopolysaccharide heptosyltransferase 1</fullName>
        <ecNumber evidence="10">2.4.99.23</ecNumber>
    </recommendedName>
    <alternativeName>
        <fullName evidence="12">ADP-heptose:lipopolysaccharide heptosyltransferase I</fullName>
    </alternativeName>
</protein>
<dbReference type="GO" id="GO:0005886">
    <property type="term" value="C:plasma membrane"/>
    <property type="evidence" value="ECO:0007669"/>
    <property type="project" value="UniProtKB-SubCell"/>
</dbReference>
<keyword evidence="3" id="KW-1003">Cell membrane</keyword>
<dbReference type="InterPro" id="IPR051199">
    <property type="entry name" value="LPS_LOS_Heptosyltrfase"/>
</dbReference>
<gene>
    <name evidence="14" type="ORF">SAMN02745746_02368</name>
</gene>
<keyword evidence="8" id="KW-0472">Membrane</keyword>
<dbReference type="SUPFAM" id="SSF53756">
    <property type="entry name" value="UDP-Glycosyltransferase/glycogen phosphorylase"/>
    <property type="match status" value="1"/>
</dbReference>
<dbReference type="GO" id="GO:0009244">
    <property type="term" value="P:lipopolysaccharide core region biosynthetic process"/>
    <property type="evidence" value="ECO:0007669"/>
    <property type="project" value="InterPro"/>
</dbReference>
<dbReference type="NCBIfam" id="TIGR02193">
    <property type="entry name" value="heptsyl_trn_I"/>
    <property type="match status" value="1"/>
</dbReference>
<dbReference type="InterPro" id="IPR002201">
    <property type="entry name" value="Glyco_trans_9"/>
</dbReference>
<evidence type="ECO:0000313" key="15">
    <source>
        <dbReference type="Proteomes" id="UP000192920"/>
    </source>
</evidence>
<evidence type="ECO:0000256" key="13">
    <source>
        <dbReference type="ARBA" id="ARBA00049201"/>
    </source>
</evidence>
<evidence type="ECO:0000256" key="10">
    <source>
        <dbReference type="ARBA" id="ARBA00044041"/>
    </source>
</evidence>
<dbReference type="PANTHER" id="PTHR30160:SF19">
    <property type="entry name" value="LIPOPOLYSACCHARIDE HEPTOSYLTRANSFERASE 1"/>
    <property type="match status" value="1"/>
</dbReference>
<comment type="catalytic activity">
    <reaction evidence="13">
        <text>an alpha-Kdo-(2-&gt;4)-alpha-Kdo-(2-&gt;6)-lipid A + ADP-L-glycero-beta-D-manno-heptose = an L-alpha-D-Hep-(1-&gt;5)-[alpha-Kdo-(2-&gt;4)]-alpha-Kdo-(2-&gt;6)-lipid A + ADP + H(+)</text>
        <dbReference type="Rhea" id="RHEA:74067"/>
        <dbReference type="ChEBI" id="CHEBI:15378"/>
        <dbReference type="ChEBI" id="CHEBI:61506"/>
        <dbReference type="ChEBI" id="CHEBI:176431"/>
        <dbReference type="ChEBI" id="CHEBI:193068"/>
        <dbReference type="ChEBI" id="CHEBI:456216"/>
        <dbReference type="EC" id="2.4.99.23"/>
    </reaction>
</comment>
<evidence type="ECO:0000256" key="11">
    <source>
        <dbReference type="ARBA" id="ARBA00044190"/>
    </source>
</evidence>
<evidence type="ECO:0000256" key="1">
    <source>
        <dbReference type="ARBA" id="ARBA00004515"/>
    </source>
</evidence>
<dbReference type="STRING" id="1123014.SAMN02745746_02368"/>
<evidence type="ECO:0000313" key="14">
    <source>
        <dbReference type="EMBL" id="SMF28799.1"/>
    </source>
</evidence>
<dbReference type="GO" id="GO:0005829">
    <property type="term" value="C:cytosol"/>
    <property type="evidence" value="ECO:0007669"/>
    <property type="project" value="TreeGrafter"/>
</dbReference>
<dbReference type="PANTHER" id="PTHR30160">
    <property type="entry name" value="TETRAACYLDISACCHARIDE 4'-KINASE-RELATED"/>
    <property type="match status" value="1"/>
</dbReference>
<dbReference type="CDD" id="cd03789">
    <property type="entry name" value="GT9_LPS_heptosyltransferase"/>
    <property type="match status" value="1"/>
</dbReference>
<evidence type="ECO:0000256" key="5">
    <source>
        <dbReference type="ARBA" id="ARBA00022676"/>
    </source>
</evidence>
<comment type="similarity">
    <text evidence="9">Belongs to the glycosyltransferase 9 family.</text>
</comment>
<comment type="pathway">
    <text evidence="2">Bacterial outer membrane biogenesis; LPS core biosynthesis.</text>
</comment>
<evidence type="ECO:0000256" key="12">
    <source>
        <dbReference type="ARBA" id="ARBA00044330"/>
    </source>
</evidence>
<name>A0A1Y6C048_9NEIS</name>
<keyword evidence="15" id="KW-1185">Reference proteome</keyword>
<dbReference type="EMBL" id="FXAG01000012">
    <property type="protein sequence ID" value="SMF28799.1"/>
    <property type="molecule type" value="Genomic_DNA"/>
</dbReference>
<comment type="subcellular location">
    <subcellularLocation>
        <location evidence="1">Cell inner membrane</location>
        <topology evidence="1">Peripheral membrane protein</topology>
        <orientation evidence="1">Cytoplasmic side</orientation>
    </subcellularLocation>
</comment>
<accession>A0A1Y6C048</accession>
<evidence type="ECO:0000256" key="2">
    <source>
        <dbReference type="ARBA" id="ARBA00004713"/>
    </source>
</evidence>
<dbReference type="Pfam" id="PF01075">
    <property type="entry name" value="Glyco_transf_9"/>
    <property type="match status" value="1"/>
</dbReference>
<evidence type="ECO:0000256" key="6">
    <source>
        <dbReference type="ARBA" id="ARBA00022679"/>
    </source>
</evidence>
<evidence type="ECO:0000256" key="4">
    <source>
        <dbReference type="ARBA" id="ARBA00022519"/>
    </source>
</evidence>
<evidence type="ECO:0000256" key="7">
    <source>
        <dbReference type="ARBA" id="ARBA00022985"/>
    </source>
</evidence>
<keyword evidence="4" id="KW-0997">Cell inner membrane</keyword>
<dbReference type="Gene3D" id="3.40.50.2000">
    <property type="entry name" value="Glycogen Phosphorylase B"/>
    <property type="match status" value="2"/>
</dbReference>
<keyword evidence="7" id="KW-0448">Lipopolysaccharide biosynthesis</keyword>